<dbReference type="PROSITE" id="PS51000">
    <property type="entry name" value="HTH_DEOR_2"/>
    <property type="match status" value="1"/>
</dbReference>
<dbReference type="PANTHER" id="PTHR34580">
    <property type="match status" value="1"/>
</dbReference>
<dbReference type="SUPFAM" id="SSF46785">
    <property type="entry name" value="Winged helix' DNA-binding domain"/>
    <property type="match status" value="1"/>
</dbReference>
<evidence type="ECO:0000313" key="5">
    <source>
        <dbReference type="EMBL" id="NJC23562.1"/>
    </source>
</evidence>
<organism evidence="5 6">
    <name type="scientific">Arthrobacter pigmenti</name>
    <dbReference type="NCBI Taxonomy" id="271432"/>
    <lineage>
        <taxon>Bacteria</taxon>
        <taxon>Bacillati</taxon>
        <taxon>Actinomycetota</taxon>
        <taxon>Actinomycetes</taxon>
        <taxon>Micrococcales</taxon>
        <taxon>Micrococcaceae</taxon>
        <taxon>Arthrobacter</taxon>
    </lineage>
</organism>
<gene>
    <name evidence="5" type="ORF">BJ994_002638</name>
</gene>
<dbReference type="GO" id="GO:0003700">
    <property type="term" value="F:DNA-binding transcription factor activity"/>
    <property type="evidence" value="ECO:0007669"/>
    <property type="project" value="InterPro"/>
</dbReference>
<evidence type="ECO:0000256" key="1">
    <source>
        <dbReference type="ARBA" id="ARBA00023015"/>
    </source>
</evidence>
<reference evidence="5 6" key="1">
    <citation type="submission" date="2020-03" db="EMBL/GenBank/DDBJ databases">
        <title>Sequencing the genomes of 1000 actinobacteria strains.</title>
        <authorList>
            <person name="Klenk H.-P."/>
        </authorList>
    </citation>
    <scope>NUCLEOTIDE SEQUENCE [LARGE SCALE GENOMIC DNA]</scope>
    <source>
        <strain evidence="5 6">DSM 16403</strain>
    </source>
</reference>
<dbReference type="GO" id="GO:0003677">
    <property type="term" value="F:DNA binding"/>
    <property type="evidence" value="ECO:0007669"/>
    <property type="project" value="UniProtKB-KW"/>
</dbReference>
<dbReference type="PROSITE" id="PS00894">
    <property type="entry name" value="HTH_DEOR_1"/>
    <property type="match status" value="1"/>
</dbReference>
<sequence length="319" mass="35088">MRADRLIALLIFLQSRERVTAAQVAAELEVSLATARRDLEALSAAGIPVYVQAGRGGGWQLVGGAQTNLSGLSLYESRALFWLLGTAGLSSPETRVATMKLIQALPQSMRTEADRLATSIHYDHAAWGEQSSEAAVGLDRLRDAVVQRRSIIVSYTSRGGDRDQLQLRPLGLVAKSGIWYLVADGARGRRTYRVSRLEEVAGTDEFFDEPADFELTSYWKFHTETVEGLRSEVAALLRVPNWIAPILQKQFGRYCRVQSRGDEGRLTVEVRANLVVALAEQLAGWGKQVEVLAPPALRVELARIGAELIRQHGSAPKQD</sequence>
<dbReference type="InterPro" id="IPR028349">
    <property type="entry name" value="PafC-like"/>
</dbReference>
<dbReference type="InterPro" id="IPR036390">
    <property type="entry name" value="WH_DNA-bd_sf"/>
</dbReference>
<dbReference type="PANTHER" id="PTHR34580:SF1">
    <property type="entry name" value="PROTEIN PAFC"/>
    <property type="match status" value="1"/>
</dbReference>
<accession>A0A846RSP9</accession>
<dbReference type="Pfam" id="PF13280">
    <property type="entry name" value="WYL"/>
    <property type="match status" value="1"/>
</dbReference>
<keyword evidence="2 5" id="KW-0238">DNA-binding</keyword>
<dbReference type="InterPro" id="IPR013196">
    <property type="entry name" value="HTH_11"/>
</dbReference>
<evidence type="ECO:0000256" key="3">
    <source>
        <dbReference type="ARBA" id="ARBA00023163"/>
    </source>
</evidence>
<name>A0A846RSP9_9MICC</name>
<dbReference type="EMBL" id="JAATJL010000001">
    <property type="protein sequence ID" value="NJC23562.1"/>
    <property type="molecule type" value="Genomic_DNA"/>
</dbReference>
<dbReference type="PROSITE" id="PS52050">
    <property type="entry name" value="WYL"/>
    <property type="match status" value="1"/>
</dbReference>
<dbReference type="InterPro" id="IPR001034">
    <property type="entry name" value="DeoR_HTH"/>
</dbReference>
<dbReference type="InterPro" id="IPR026881">
    <property type="entry name" value="WYL_dom"/>
</dbReference>
<keyword evidence="1" id="KW-0805">Transcription regulation</keyword>
<dbReference type="Gene3D" id="1.10.10.10">
    <property type="entry name" value="Winged helix-like DNA-binding domain superfamily/Winged helix DNA-binding domain"/>
    <property type="match status" value="1"/>
</dbReference>
<dbReference type="Proteomes" id="UP000547458">
    <property type="component" value="Unassembled WGS sequence"/>
</dbReference>
<dbReference type="RefSeq" id="WP_167994776.1">
    <property type="nucleotide sequence ID" value="NZ_JAATJL010000001.1"/>
</dbReference>
<evidence type="ECO:0000259" key="4">
    <source>
        <dbReference type="PROSITE" id="PS51000"/>
    </source>
</evidence>
<dbReference type="Pfam" id="PF08279">
    <property type="entry name" value="HTH_11"/>
    <property type="match status" value="1"/>
</dbReference>
<protein>
    <submittedName>
        <fullName evidence="5">Putative DNA-binding transcriptional regulator YafY</fullName>
    </submittedName>
</protein>
<dbReference type="AlphaFoldDB" id="A0A846RSP9"/>
<keyword evidence="6" id="KW-1185">Reference proteome</keyword>
<keyword evidence="3" id="KW-0804">Transcription</keyword>
<dbReference type="InterPro" id="IPR057727">
    <property type="entry name" value="WCX_dom"/>
</dbReference>
<evidence type="ECO:0000256" key="2">
    <source>
        <dbReference type="ARBA" id="ARBA00023125"/>
    </source>
</evidence>
<dbReference type="Pfam" id="PF25583">
    <property type="entry name" value="WCX"/>
    <property type="match status" value="1"/>
</dbReference>
<dbReference type="InterPro" id="IPR036388">
    <property type="entry name" value="WH-like_DNA-bd_sf"/>
</dbReference>
<comment type="caution">
    <text evidence="5">The sequence shown here is derived from an EMBL/GenBank/DDBJ whole genome shotgun (WGS) entry which is preliminary data.</text>
</comment>
<feature type="domain" description="HTH deoR-type" evidence="4">
    <location>
        <begin position="2"/>
        <end position="67"/>
    </location>
</feature>
<dbReference type="InterPro" id="IPR018356">
    <property type="entry name" value="Tscrpt_reg_HTH_DeoR_CS"/>
</dbReference>
<dbReference type="InterPro" id="IPR051534">
    <property type="entry name" value="CBASS_pafABC_assoc_protein"/>
</dbReference>
<dbReference type="PIRSF" id="PIRSF016838">
    <property type="entry name" value="PafC"/>
    <property type="match status" value="1"/>
</dbReference>
<evidence type="ECO:0000313" key="6">
    <source>
        <dbReference type="Proteomes" id="UP000547458"/>
    </source>
</evidence>
<proteinExistence type="predicted"/>